<feature type="region of interest" description="Disordered" evidence="1">
    <location>
        <begin position="196"/>
        <end position="220"/>
    </location>
</feature>
<dbReference type="Proteomes" id="UP000001542">
    <property type="component" value="Unassembled WGS sequence"/>
</dbReference>
<dbReference type="EMBL" id="DS113797">
    <property type="protein sequence ID" value="EAX95613.1"/>
    <property type="molecule type" value="Genomic_DNA"/>
</dbReference>
<dbReference type="InterPro" id="IPR019448">
    <property type="entry name" value="NT-C2"/>
</dbReference>
<keyword evidence="4" id="KW-1185">Reference proteome</keyword>
<protein>
    <recommendedName>
        <fullName evidence="2">C2 NT-type domain-containing protein</fullName>
    </recommendedName>
</protein>
<dbReference type="InParanoid" id="A2FHM2"/>
<reference evidence="3" key="1">
    <citation type="submission" date="2006-10" db="EMBL/GenBank/DDBJ databases">
        <authorList>
            <person name="Amadeo P."/>
            <person name="Zhao Q."/>
            <person name="Wortman J."/>
            <person name="Fraser-Liggett C."/>
            <person name="Carlton J."/>
        </authorList>
    </citation>
    <scope>NUCLEOTIDE SEQUENCE</scope>
    <source>
        <strain evidence="3">G3</strain>
    </source>
</reference>
<accession>A2FHM2</accession>
<dbReference type="AlphaFoldDB" id="A2FHM2"/>
<feature type="compositionally biased region" description="Low complexity" evidence="1">
    <location>
        <begin position="203"/>
        <end position="212"/>
    </location>
</feature>
<dbReference type="RefSeq" id="XP_001308543.1">
    <property type="nucleotide sequence ID" value="XM_001308542.1"/>
</dbReference>
<gene>
    <name evidence="3" type="ORF">TVAG_459620</name>
</gene>
<dbReference type="Pfam" id="PF10358">
    <property type="entry name" value="NT-C2"/>
    <property type="match status" value="1"/>
</dbReference>
<dbReference type="KEGG" id="tva:4753370"/>
<dbReference type="SMR" id="A2FHM2"/>
<organism evidence="3 4">
    <name type="scientific">Trichomonas vaginalis (strain ATCC PRA-98 / G3)</name>
    <dbReference type="NCBI Taxonomy" id="412133"/>
    <lineage>
        <taxon>Eukaryota</taxon>
        <taxon>Metamonada</taxon>
        <taxon>Parabasalia</taxon>
        <taxon>Trichomonadida</taxon>
        <taxon>Trichomonadidae</taxon>
        <taxon>Trichomonas</taxon>
    </lineage>
</organism>
<evidence type="ECO:0000313" key="3">
    <source>
        <dbReference type="EMBL" id="EAX95613.1"/>
    </source>
</evidence>
<name>A2FHM2_TRIV3</name>
<reference evidence="3" key="2">
    <citation type="journal article" date="2007" name="Science">
        <title>Draft genome sequence of the sexually transmitted pathogen Trichomonas vaginalis.</title>
        <authorList>
            <person name="Carlton J.M."/>
            <person name="Hirt R.P."/>
            <person name="Silva J.C."/>
            <person name="Delcher A.L."/>
            <person name="Schatz M."/>
            <person name="Zhao Q."/>
            <person name="Wortman J.R."/>
            <person name="Bidwell S.L."/>
            <person name="Alsmark U.C.M."/>
            <person name="Besteiro S."/>
            <person name="Sicheritz-Ponten T."/>
            <person name="Noel C.J."/>
            <person name="Dacks J.B."/>
            <person name="Foster P.G."/>
            <person name="Simillion C."/>
            <person name="Van de Peer Y."/>
            <person name="Miranda-Saavedra D."/>
            <person name="Barton G.J."/>
            <person name="Westrop G.D."/>
            <person name="Mueller S."/>
            <person name="Dessi D."/>
            <person name="Fiori P.L."/>
            <person name="Ren Q."/>
            <person name="Paulsen I."/>
            <person name="Zhang H."/>
            <person name="Bastida-Corcuera F.D."/>
            <person name="Simoes-Barbosa A."/>
            <person name="Brown M.T."/>
            <person name="Hayes R.D."/>
            <person name="Mukherjee M."/>
            <person name="Okumura C.Y."/>
            <person name="Schneider R."/>
            <person name="Smith A.J."/>
            <person name="Vanacova S."/>
            <person name="Villalvazo M."/>
            <person name="Haas B.J."/>
            <person name="Pertea M."/>
            <person name="Feldblyum T.V."/>
            <person name="Utterback T.R."/>
            <person name="Shu C.L."/>
            <person name="Osoegawa K."/>
            <person name="de Jong P.J."/>
            <person name="Hrdy I."/>
            <person name="Horvathova L."/>
            <person name="Zubacova Z."/>
            <person name="Dolezal P."/>
            <person name="Malik S.B."/>
            <person name="Logsdon J.M. Jr."/>
            <person name="Henze K."/>
            <person name="Gupta A."/>
            <person name="Wang C.C."/>
            <person name="Dunne R.L."/>
            <person name="Upcroft J.A."/>
            <person name="Upcroft P."/>
            <person name="White O."/>
            <person name="Salzberg S.L."/>
            <person name="Tang P."/>
            <person name="Chiu C.-H."/>
            <person name="Lee Y.-S."/>
            <person name="Embley T.M."/>
            <person name="Coombs G.H."/>
            <person name="Mottram J.C."/>
            <person name="Tachezy J."/>
            <person name="Fraser-Liggett C.M."/>
            <person name="Johnson P.J."/>
        </authorList>
    </citation>
    <scope>NUCLEOTIDE SEQUENCE [LARGE SCALE GENOMIC DNA]</scope>
    <source>
        <strain evidence="3">G3</strain>
    </source>
</reference>
<sequence>MDVPSYFIFYVQKIEYPRMIYSQYTLTYITVELQKVTLGIKHSSEKVRSKTATLDNANCGVFECEACFNNPKQDNKQKLIHIVIGAVQDSEIEIGSIDLDLEDIDKHKSKLAIKKIRFGKHQKGKLYYRAIVLPITFFPHGKPIDFFASVPINNTKDDILTNLALTQTLTESVYDEVHENFVQSNDNRVTSLSKFTKTFEPKSSNSSSQQQQPTLARDTQRISSIKKLTKHMVRPDEGEEEINPENVQSAEKVVEIDHSQEELKEMMKHSKKKLVSAMVAQFTAKFSLIVFQKIVCADLFTEDISQDLIAPVLEFNLLSAPKISSDQLIYALMPLFSAIHITLKRRSEVVPLFSLLSSLINFGILLTSEAEYYTTAHVPVMASLDGHISILISQLSCFLYGPLVSSMTNNPLEAMTSQSATDLSNILQQFFTVAKTYVKSKYIMKLLIDRTCSLTDEIVSNCLIQFSQVFTEEQCANLKRKIEKLKEYFAYNVKEIPVNFPHMQQIISKRNRNVQRVESAKDEDVIFSFDELRRIAIDEEGKPSTQAK</sequence>
<evidence type="ECO:0000313" key="4">
    <source>
        <dbReference type="Proteomes" id="UP000001542"/>
    </source>
</evidence>
<dbReference type="VEuPathDB" id="TrichDB:TVAG_459620"/>
<evidence type="ECO:0000259" key="2">
    <source>
        <dbReference type="Pfam" id="PF10358"/>
    </source>
</evidence>
<evidence type="ECO:0000256" key="1">
    <source>
        <dbReference type="SAM" id="MobiDB-lite"/>
    </source>
</evidence>
<proteinExistence type="predicted"/>
<dbReference type="VEuPathDB" id="TrichDB:TVAGG3_0741890"/>
<feature type="domain" description="C2 NT-type" evidence="2">
    <location>
        <begin position="5"/>
        <end position="140"/>
    </location>
</feature>